<dbReference type="Gene3D" id="3.80.10.10">
    <property type="entry name" value="Ribonuclease Inhibitor"/>
    <property type="match status" value="5"/>
</dbReference>
<dbReference type="PANTHER" id="PTHR48063:SF112">
    <property type="entry name" value="RECEPTOR LIKE PROTEIN 30-LIKE"/>
    <property type="match status" value="1"/>
</dbReference>
<dbReference type="EMBL" id="JBDFQZ010000014">
    <property type="protein sequence ID" value="KAK9664145.1"/>
    <property type="molecule type" value="Genomic_DNA"/>
</dbReference>
<evidence type="ECO:0000313" key="15">
    <source>
        <dbReference type="Proteomes" id="UP001443914"/>
    </source>
</evidence>
<keyword evidence="10" id="KW-0325">Glycoprotein</keyword>
<dbReference type="FunFam" id="3.80.10.10:FF:000095">
    <property type="entry name" value="LRR receptor-like serine/threonine-protein kinase GSO1"/>
    <property type="match status" value="1"/>
</dbReference>
<dbReference type="SUPFAM" id="SSF52047">
    <property type="entry name" value="RNI-like"/>
    <property type="match status" value="2"/>
</dbReference>
<dbReference type="InterPro" id="IPR001611">
    <property type="entry name" value="Leu-rich_rpt"/>
</dbReference>
<keyword evidence="7" id="KW-0677">Repeat</keyword>
<evidence type="ECO:0000256" key="3">
    <source>
        <dbReference type="ARBA" id="ARBA00022475"/>
    </source>
</evidence>
<protein>
    <recommendedName>
        <fullName evidence="13">Leucine-rich repeat-containing N-terminal plant-type domain-containing protein</fullName>
    </recommendedName>
</protein>
<comment type="similarity">
    <text evidence="2">Belongs to the RLP family.</text>
</comment>
<dbReference type="PANTHER" id="PTHR48063">
    <property type="entry name" value="LRR RECEPTOR-LIKE KINASE"/>
    <property type="match status" value="1"/>
</dbReference>
<evidence type="ECO:0000256" key="12">
    <source>
        <dbReference type="SAM" id="SignalP"/>
    </source>
</evidence>
<dbReference type="InterPro" id="IPR013210">
    <property type="entry name" value="LRR_N_plant-typ"/>
</dbReference>
<keyword evidence="4" id="KW-0433">Leucine-rich repeat</keyword>
<dbReference type="InterPro" id="IPR046956">
    <property type="entry name" value="RLP23-like"/>
</dbReference>
<dbReference type="Pfam" id="PF00560">
    <property type="entry name" value="LRR_1"/>
    <property type="match status" value="12"/>
</dbReference>
<dbReference type="InterPro" id="IPR032675">
    <property type="entry name" value="LRR_dom_sf"/>
</dbReference>
<evidence type="ECO:0000313" key="14">
    <source>
        <dbReference type="EMBL" id="KAK9664145.1"/>
    </source>
</evidence>
<accession>A0AAW1GIA6</accession>
<comment type="caution">
    <text evidence="14">The sequence shown here is derived from an EMBL/GenBank/DDBJ whole genome shotgun (WGS) entry which is preliminary data.</text>
</comment>
<gene>
    <name evidence="14" type="ORF">RND81_14G022100</name>
</gene>
<dbReference type="Pfam" id="PF13855">
    <property type="entry name" value="LRR_8"/>
    <property type="match status" value="1"/>
</dbReference>
<evidence type="ECO:0000256" key="10">
    <source>
        <dbReference type="ARBA" id="ARBA00023180"/>
    </source>
</evidence>
<sequence length="936" mass="103681">MMGRSCFLFVIVLFQMFQSSLCVHAKELESLGFIRCKKHELEALLKFKQSFIEDPLNRLSSWVGDDCCQWHGVTCDNVTYNVVKLNLRSQPQYYYDSVCLPEYQVSLLSSGVSSALLELKLLTHLDLSGNDFSGSRLPEFIGSSRIPEFIGSMRQLRYLNLSSCGFYGRLPPQLGNLTNLVHLDLHIAYTCTDLALHSDDLGWASGLLKLQSLDMNGHDLFLAHDTLKVLNTLPALSALSLSHCKLHNSHLSEALLGNSSDSFFPTLQHLDLRWNGFEGPLPSVLKDMVSLRSLSLAGNHFNGSVPLWLRAMRRLEALDLSRNGFNYVEGGIMGIMGNPCNFKHLDLSDNSISQEDILEPSMSLSRCAAFELQYLALCNNNINGSLPSLLGQFTNLNYLDLSQNDLRGSVPASFVNLSALKYLDLLYNNLSGLIPDFIGQLIDIEHIDISSNSLQGTVFGIGNLSKLSYLDMSYNNLNLNIDSSFNCRPLFQLRFFIVNSCVINTVFPQWLRNQTQIQMLDLSNTGISGELPGWLWNSSNLQFLQLSGNKLTGSLPQHIACNLDWLLDLHNNLLTGTIPNWLGNLEYVQVIDLSSNMLSGAIFEGNNASSLFNIPSSLKVLDLGDNMLSGEIEIQFGKAPFWDARLEILSLRGNHFNGPIPSQICELPWLLVLELEGNRLTGHIPPCLGSMPFFNSYTGGVSGIRDTSLQIKEIVKGIVALSTGTEAGQSIIDLSSNNLVGTIPEELTNISALFALNLSFNHLTGHIPENIGNLGNVESLDLSNNHLSGTIPQSLSSISWISYLNLSNNNLHGPIPTGRQLQTLDNPSIYAGNSGLCGFPLPNNCTKPDPPPSLTNVNPGAGKDEVENEDKYENLWFILAVMSGVATGFWGVVGTLVIKRSWRESYFRYVEDVADRIYVPIKVRVNRFKKRFNKNS</sequence>
<comment type="subcellular location">
    <subcellularLocation>
        <location evidence="1">Cell membrane</location>
        <topology evidence="1">Single-pass type I membrane protein</topology>
    </subcellularLocation>
</comment>
<keyword evidence="5 11" id="KW-0812">Transmembrane</keyword>
<evidence type="ECO:0000256" key="9">
    <source>
        <dbReference type="ARBA" id="ARBA00023136"/>
    </source>
</evidence>
<evidence type="ECO:0000256" key="7">
    <source>
        <dbReference type="ARBA" id="ARBA00022737"/>
    </source>
</evidence>
<evidence type="ECO:0000256" key="2">
    <source>
        <dbReference type="ARBA" id="ARBA00009592"/>
    </source>
</evidence>
<proteinExistence type="inferred from homology"/>
<feature type="transmembrane region" description="Helical" evidence="11">
    <location>
        <begin position="875"/>
        <end position="898"/>
    </location>
</feature>
<evidence type="ECO:0000256" key="4">
    <source>
        <dbReference type="ARBA" id="ARBA00022614"/>
    </source>
</evidence>
<evidence type="ECO:0000256" key="5">
    <source>
        <dbReference type="ARBA" id="ARBA00022692"/>
    </source>
</evidence>
<evidence type="ECO:0000256" key="1">
    <source>
        <dbReference type="ARBA" id="ARBA00004251"/>
    </source>
</evidence>
<dbReference type="GO" id="GO:0005886">
    <property type="term" value="C:plasma membrane"/>
    <property type="evidence" value="ECO:0007669"/>
    <property type="project" value="UniProtKB-SubCell"/>
</dbReference>
<keyword evidence="6 12" id="KW-0732">Signal</keyword>
<evidence type="ECO:0000256" key="8">
    <source>
        <dbReference type="ARBA" id="ARBA00022989"/>
    </source>
</evidence>
<feature type="chain" id="PRO_5043497634" description="Leucine-rich repeat-containing N-terminal plant-type domain-containing protein" evidence="12">
    <location>
        <begin position="23"/>
        <end position="936"/>
    </location>
</feature>
<keyword evidence="8 11" id="KW-1133">Transmembrane helix</keyword>
<dbReference type="InterPro" id="IPR003591">
    <property type="entry name" value="Leu-rich_rpt_typical-subtyp"/>
</dbReference>
<name>A0AAW1GIA6_SAPOF</name>
<evidence type="ECO:0000256" key="11">
    <source>
        <dbReference type="SAM" id="Phobius"/>
    </source>
</evidence>
<dbReference type="FunFam" id="3.80.10.10:FF:000213">
    <property type="entry name" value="Tyrosine-sulfated glycopeptide receptor 1"/>
    <property type="match status" value="1"/>
</dbReference>
<feature type="signal peptide" evidence="12">
    <location>
        <begin position="1"/>
        <end position="22"/>
    </location>
</feature>
<dbReference type="Proteomes" id="UP001443914">
    <property type="component" value="Unassembled WGS sequence"/>
</dbReference>
<keyword evidence="15" id="KW-1185">Reference proteome</keyword>
<feature type="domain" description="Leucine-rich repeat-containing N-terminal plant-type" evidence="13">
    <location>
        <begin position="39"/>
        <end position="76"/>
    </location>
</feature>
<keyword evidence="3" id="KW-1003">Cell membrane</keyword>
<dbReference type="AlphaFoldDB" id="A0AAW1GIA6"/>
<evidence type="ECO:0000259" key="13">
    <source>
        <dbReference type="Pfam" id="PF08263"/>
    </source>
</evidence>
<dbReference type="SMART" id="SM00369">
    <property type="entry name" value="LRR_TYP"/>
    <property type="match status" value="10"/>
</dbReference>
<dbReference type="Pfam" id="PF08263">
    <property type="entry name" value="LRRNT_2"/>
    <property type="match status" value="1"/>
</dbReference>
<keyword evidence="9 11" id="KW-0472">Membrane</keyword>
<organism evidence="14 15">
    <name type="scientific">Saponaria officinalis</name>
    <name type="common">Common soapwort</name>
    <name type="synonym">Lychnis saponaria</name>
    <dbReference type="NCBI Taxonomy" id="3572"/>
    <lineage>
        <taxon>Eukaryota</taxon>
        <taxon>Viridiplantae</taxon>
        <taxon>Streptophyta</taxon>
        <taxon>Embryophyta</taxon>
        <taxon>Tracheophyta</taxon>
        <taxon>Spermatophyta</taxon>
        <taxon>Magnoliopsida</taxon>
        <taxon>eudicotyledons</taxon>
        <taxon>Gunneridae</taxon>
        <taxon>Pentapetalae</taxon>
        <taxon>Caryophyllales</taxon>
        <taxon>Caryophyllaceae</taxon>
        <taxon>Caryophylleae</taxon>
        <taxon>Saponaria</taxon>
    </lineage>
</organism>
<reference evidence="14" key="1">
    <citation type="submission" date="2024-03" db="EMBL/GenBank/DDBJ databases">
        <title>WGS assembly of Saponaria officinalis var. Norfolk2.</title>
        <authorList>
            <person name="Jenkins J."/>
            <person name="Shu S."/>
            <person name="Grimwood J."/>
            <person name="Barry K."/>
            <person name="Goodstein D."/>
            <person name="Schmutz J."/>
            <person name="Leebens-Mack J."/>
            <person name="Osbourn A."/>
        </authorList>
    </citation>
    <scope>NUCLEOTIDE SEQUENCE [LARGE SCALE GENOMIC DNA]</scope>
    <source>
        <strain evidence="14">JIC</strain>
    </source>
</reference>
<evidence type="ECO:0000256" key="6">
    <source>
        <dbReference type="ARBA" id="ARBA00022729"/>
    </source>
</evidence>